<sequence>MQHRGRHRRRRRGRALRASLAGTALALTAAATLISTSQAAGGSTPGSLTSLTSAGELRRLQLRETLTDPAELHSLARATGGPVGVEEVLRSANHAMRGEGDCFDSEKDNLPVEPVAVRAYCWEAGDAVSDKWTPRSVTTSRDNQVIAAGWSHTGVRSVPPGGGAANAHRGGTGVADRDGTGLVPVDEKGLARVAFVDASDPANLAYRWVLLVVPTAGGQGFEGLRSRLGGMAWYDDKLIVTAQGPGGRQGRDDSLYVFDLARFLRADVTDSDAIGKADKPGKGAQAGKGWSAHHYRYALPAVASYSPPSGDGCDARDHDGVPCFGSLSLDRTSTPPTVVAGERFRPGREEPARVWRYALDVTGDRTGLLSTSGRRSDAVATEAYETEATGVQGVLAHQGDWYVEQAAEKRDTHGTLWRQDEEGADAAKCPANESSGTSGADLESYACWGRHTASLSYSPETGEVWTLTDPVPERVLYAVRLRDVDSALD</sequence>
<evidence type="ECO:0008006" key="5">
    <source>
        <dbReference type="Google" id="ProtNLM"/>
    </source>
</evidence>
<evidence type="ECO:0000313" key="3">
    <source>
        <dbReference type="EMBL" id="MBE1601048.1"/>
    </source>
</evidence>
<dbReference type="OrthoDB" id="618894at2"/>
<organism evidence="3 4">
    <name type="scientific">Streptomyces stelliscabiei</name>
    <dbReference type="NCBI Taxonomy" id="146820"/>
    <lineage>
        <taxon>Bacteria</taxon>
        <taxon>Bacillati</taxon>
        <taxon>Actinomycetota</taxon>
        <taxon>Actinomycetes</taxon>
        <taxon>Kitasatosporales</taxon>
        <taxon>Streptomycetaceae</taxon>
        <taxon>Streptomyces</taxon>
    </lineage>
</organism>
<dbReference type="AlphaFoldDB" id="A0A8I0P7P7"/>
<comment type="caution">
    <text evidence="3">The sequence shown here is derived from an EMBL/GenBank/DDBJ whole genome shotgun (WGS) entry which is preliminary data.</text>
</comment>
<evidence type="ECO:0000256" key="2">
    <source>
        <dbReference type="SAM" id="SignalP"/>
    </source>
</evidence>
<feature type="chain" id="PRO_5034332743" description="Secreted protein" evidence="2">
    <location>
        <begin position="40"/>
        <end position="489"/>
    </location>
</feature>
<evidence type="ECO:0000256" key="1">
    <source>
        <dbReference type="SAM" id="MobiDB-lite"/>
    </source>
</evidence>
<dbReference type="Proteomes" id="UP000629287">
    <property type="component" value="Unassembled WGS sequence"/>
</dbReference>
<feature type="signal peptide" evidence="2">
    <location>
        <begin position="1"/>
        <end position="39"/>
    </location>
</feature>
<reference evidence="3 4" key="1">
    <citation type="submission" date="2020-10" db="EMBL/GenBank/DDBJ databases">
        <title>Sequencing the genomes of 1000 actinobacteria strains.</title>
        <authorList>
            <person name="Klenk H.-P."/>
        </authorList>
    </citation>
    <scope>NUCLEOTIDE SEQUENCE [LARGE SCALE GENOMIC DNA]</scope>
    <source>
        <strain evidence="3 4">DSM 41803</strain>
    </source>
</reference>
<dbReference type="RefSeq" id="WP_046918035.1">
    <property type="nucleotide sequence ID" value="NZ_JADBGF010000001.1"/>
</dbReference>
<evidence type="ECO:0000313" key="4">
    <source>
        <dbReference type="Proteomes" id="UP000629287"/>
    </source>
</evidence>
<feature type="region of interest" description="Disordered" evidence="1">
    <location>
        <begin position="152"/>
        <end position="179"/>
    </location>
</feature>
<keyword evidence="2" id="KW-0732">Signal</keyword>
<gene>
    <name evidence="3" type="ORF">H4687_007177</name>
</gene>
<protein>
    <recommendedName>
        <fullName evidence="5">Secreted protein</fullName>
    </recommendedName>
</protein>
<dbReference type="EMBL" id="JADBGF010000001">
    <property type="protein sequence ID" value="MBE1601048.1"/>
    <property type="molecule type" value="Genomic_DNA"/>
</dbReference>
<proteinExistence type="predicted"/>
<accession>A0A8I0P7P7</accession>
<dbReference type="GeneID" id="86831681"/>
<name>A0A8I0P7P7_9ACTN</name>
<keyword evidence="4" id="KW-1185">Reference proteome</keyword>